<evidence type="ECO:0000313" key="1">
    <source>
        <dbReference type="EMBL" id="PQO41324.1"/>
    </source>
</evidence>
<accession>A0A2S8GB48</accession>
<name>A0A2S8GB48_9BACT</name>
<protein>
    <submittedName>
        <fullName evidence="1">Uncharacterized protein</fullName>
    </submittedName>
</protein>
<evidence type="ECO:0000313" key="2">
    <source>
        <dbReference type="Proteomes" id="UP000237819"/>
    </source>
</evidence>
<dbReference type="EMBL" id="PUHZ01000026">
    <property type="protein sequence ID" value="PQO41324.1"/>
    <property type="molecule type" value="Genomic_DNA"/>
</dbReference>
<dbReference type="AlphaFoldDB" id="A0A2S8GB48"/>
<gene>
    <name evidence="1" type="ORF">C5Y93_29860</name>
</gene>
<reference evidence="1 2" key="1">
    <citation type="submission" date="2018-02" db="EMBL/GenBank/DDBJ databases">
        <title>Comparative genomes isolates from brazilian mangrove.</title>
        <authorList>
            <person name="Araujo J.E."/>
            <person name="Taketani R.G."/>
            <person name="Silva M.C.P."/>
            <person name="Loureco M.V."/>
            <person name="Andreote F.D."/>
        </authorList>
    </citation>
    <scope>NUCLEOTIDE SEQUENCE [LARGE SCALE GENOMIC DNA]</scope>
    <source>
        <strain evidence="1 2">Nap-Phe MGV</strain>
    </source>
</reference>
<organism evidence="1 2">
    <name type="scientific">Blastopirellula marina</name>
    <dbReference type="NCBI Taxonomy" id="124"/>
    <lineage>
        <taxon>Bacteria</taxon>
        <taxon>Pseudomonadati</taxon>
        <taxon>Planctomycetota</taxon>
        <taxon>Planctomycetia</taxon>
        <taxon>Pirellulales</taxon>
        <taxon>Pirellulaceae</taxon>
        <taxon>Blastopirellula</taxon>
    </lineage>
</organism>
<dbReference type="Proteomes" id="UP000237819">
    <property type="component" value="Unassembled WGS sequence"/>
</dbReference>
<proteinExistence type="predicted"/>
<sequence>MTIAVTQILYNRACSLQFFFAKKGQFAIVLLRIIAPSETQCPSQQRNKKETLLEKKRLLMFRRVRNRD</sequence>
<comment type="caution">
    <text evidence="1">The sequence shown here is derived from an EMBL/GenBank/DDBJ whole genome shotgun (WGS) entry which is preliminary data.</text>
</comment>